<dbReference type="PANTHER" id="PTHR30012:SF0">
    <property type="entry name" value="TYPE II SECRETION SYSTEM PROTEIN F-RELATED"/>
    <property type="match status" value="1"/>
</dbReference>
<dbReference type="EMBL" id="LCPF01000001">
    <property type="protein sequence ID" value="KKU91400.1"/>
    <property type="molecule type" value="Genomic_DNA"/>
</dbReference>
<comment type="caution">
    <text evidence="9">The sequence shown here is derived from an EMBL/GenBank/DDBJ whole genome shotgun (WGS) entry which is preliminary data.</text>
</comment>
<evidence type="ECO:0000256" key="1">
    <source>
        <dbReference type="ARBA" id="ARBA00004651"/>
    </source>
</evidence>
<evidence type="ECO:0000256" key="7">
    <source>
        <dbReference type="SAM" id="Phobius"/>
    </source>
</evidence>
<dbReference type="InterPro" id="IPR042094">
    <property type="entry name" value="T2SS_GspF_sf"/>
</dbReference>
<dbReference type="AlphaFoldDB" id="A0A0G1XAQ1"/>
<protein>
    <submittedName>
        <fullName evidence="9">Type 4 fimbrial assembly protein pilC</fullName>
    </submittedName>
</protein>
<feature type="domain" description="Type II secretion system protein GspF" evidence="8">
    <location>
        <begin position="270"/>
        <end position="393"/>
    </location>
</feature>
<evidence type="ECO:0000256" key="6">
    <source>
        <dbReference type="ARBA" id="ARBA00023136"/>
    </source>
</evidence>
<feature type="transmembrane region" description="Helical" evidence="7">
    <location>
        <begin position="374"/>
        <end position="395"/>
    </location>
</feature>
<evidence type="ECO:0000256" key="2">
    <source>
        <dbReference type="ARBA" id="ARBA00005745"/>
    </source>
</evidence>
<reference evidence="9 10" key="1">
    <citation type="journal article" date="2015" name="Nature">
        <title>rRNA introns, odd ribosomes, and small enigmatic genomes across a large radiation of phyla.</title>
        <authorList>
            <person name="Brown C.T."/>
            <person name="Hug L.A."/>
            <person name="Thomas B.C."/>
            <person name="Sharon I."/>
            <person name="Castelle C.J."/>
            <person name="Singh A."/>
            <person name="Wilkins M.J."/>
            <person name="Williams K.H."/>
            <person name="Banfield J.F."/>
        </authorList>
    </citation>
    <scope>NUCLEOTIDE SEQUENCE [LARGE SCALE GENOMIC DNA]</scope>
</reference>
<keyword evidence="4 7" id="KW-0812">Transmembrane</keyword>
<evidence type="ECO:0000256" key="4">
    <source>
        <dbReference type="ARBA" id="ARBA00022692"/>
    </source>
</evidence>
<evidence type="ECO:0000313" key="10">
    <source>
        <dbReference type="Proteomes" id="UP000034956"/>
    </source>
</evidence>
<accession>A0A0G1XAQ1</accession>
<dbReference type="GO" id="GO:0005886">
    <property type="term" value="C:plasma membrane"/>
    <property type="evidence" value="ECO:0007669"/>
    <property type="project" value="UniProtKB-SubCell"/>
</dbReference>
<dbReference type="Pfam" id="PF00482">
    <property type="entry name" value="T2SSF"/>
    <property type="match status" value="2"/>
</dbReference>
<evidence type="ECO:0000259" key="8">
    <source>
        <dbReference type="Pfam" id="PF00482"/>
    </source>
</evidence>
<proteinExistence type="inferred from homology"/>
<feature type="domain" description="Type II secretion system protein GspF" evidence="8">
    <location>
        <begin position="68"/>
        <end position="189"/>
    </location>
</feature>
<sequence>MQYHFIASQADGKLAEGDIDAKDIAEVLQFLTAHALRPVSVKPIQKNRLELRIFKGRINLTDQIFLSKYLALMLKIGTGLLQAINILIEDFAKPAMKSLLLEIRSNLEKGQPFYATFAKYPRIFSQVYVNLIKAGEASGDLEAVFENLTTSLSKEKALRDQTRGALIYPILLLAMSILILIFLVTFALPKIAKVFLESGFQPPTFSRVVFSVGLFFGQIGFYLLGLFILALIGFLFAYRQSVIFRKLVSSLVGEIPIIKDVIRKIALQRFAATLSSLIKAGMPITTGLEITAQAVGNPELQEALMRISQEGLAKGLTIGEAFKKEPFFPKTVVNLMAISEKAGHIEEVLATLADFYTSEIDSSLKTLVSFLEPVMLLFIGAIIGLIALAIIIPIYQLTTQF</sequence>
<comment type="similarity">
    <text evidence="2">Belongs to the GSP F family.</text>
</comment>
<name>A0A0G1XAQ1_9BACT</name>
<comment type="subcellular location">
    <subcellularLocation>
        <location evidence="1">Cell membrane</location>
        <topology evidence="1">Multi-pass membrane protein</topology>
    </subcellularLocation>
</comment>
<dbReference type="Gene3D" id="1.20.81.30">
    <property type="entry name" value="Type II secretion system (T2SS), domain F"/>
    <property type="match status" value="2"/>
</dbReference>
<dbReference type="Proteomes" id="UP000034956">
    <property type="component" value="Unassembled WGS sequence"/>
</dbReference>
<dbReference type="InterPro" id="IPR018076">
    <property type="entry name" value="T2SS_GspF_dom"/>
</dbReference>
<gene>
    <name evidence="9" type="ORF">UY23_C0001G0005</name>
</gene>
<evidence type="ECO:0000313" key="9">
    <source>
        <dbReference type="EMBL" id="KKU91400.1"/>
    </source>
</evidence>
<keyword evidence="3" id="KW-1003">Cell membrane</keyword>
<keyword evidence="5 7" id="KW-1133">Transmembrane helix</keyword>
<evidence type="ECO:0000256" key="3">
    <source>
        <dbReference type="ARBA" id="ARBA00022475"/>
    </source>
</evidence>
<feature type="transmembrane region" description="Helical" evidence="7">
    <location>
        <begin position="208"/>
        <end position="238"/>
    </location>
</feature>
<dbReference type="PRINTS" id="PR00812">
    <property type="entry name" value="BCTERIALGSPF"/>
</dbReference>
<feature type="transmembrane region" description="Helical" evidence="7">
    <location>
        <begin position="166"/>
        <end position="188"/>
    </location>
</feature>
<organism evidence="9 10">
    <name type="scientific">Candidatus Jorgensenbacteria bacterium GW2011_GWA1_48_11</name>
    <dbReference type="NCBI Taxonomy" id="1618660"/>
    <lineage>
        <taxon>Bacteria</taxon>
        <taxon>Candidatus Joergenseniibacteriota</taxon>
    </lineage>
</organism>
<dbReference type="PANTHER" id="PTHR30012">
    <property type="entry name" value="GENERAL SECRETION PATHWAY PROTEIN"/>
    <property type="match status" value="1"/>
</dbReference>
<dbReference type="InterPro" id="IPR003004">
    <property type="entry name" value="GspF/PilC"/>
</dbReference>
<evidence type="ECO:0000256" key="5">
    <source>
        <dbReference type="ARBA" id="ARBA00022989"/>
    </source>
</evidence>
<keyword evidence="6 7" id="KW-0472">Membrane</keyword>